<feature type="chain" id="PRO_5013099554" description="DUF4465 domain-containing protein" evidence="1">
    <location>
        <begin position="22"/>
        <end position="300"/>
    </location>
</feature>
<evidence type="ECO:0000313" key="3">
    <source>
        <dbReference type="Proteomes" id="UP000198412"/>
    </source>
</evidence>
<evidence type="ECO:0000313" key="2">
    <source>
        <dbReference type="EMBL" id="SNR64458.1"/>
    </source>
</evidence>
<feature type="signal peptide" evidence="1">
    <location>
        <begin position="1"/>
        <end position="21"/>
    </location>
</feature>
<reference evidence="3" key="1">
    <citation type="submission" date="2017-06" db="EMBL/GenBank/DDBJ databases">
        <authorList>
            <person name="Varghese N."/>
            <person name="Submissions S."/>
        </authorList>
    </citation>
    <scope>NUCLEOTIDE SEQUENCE [LARGE SCALE GENOMIC DNA]</scope>
    <source>
        <strain evidence="3">DSM 27993</strain>
    </source>
</reference>
<dbReference type="AlphaFoldDB" id="A0A238Y0W7"/>
<proteinExistence type="predicted"/>
<dbReference type="EMBL" id="FZNX01000003">
    <property type="protein sequence ID" value="SNR64458.1"/>
    <property type="molecule type" value="Genomic_DNA"/>
</dbReference>
<evidence type="ECO:0008006" key="4">
    <source>
        <dbReference type="Google" id="ProtNLM"/>
    </source>
</evidence>
<evidence type="ECO:0000256" key="1">
    <source>
        <dbReference type="SAM" id="SignalP"/>
    </source>
</evidence>
<dbReference type="Proteomes" id="UP000198412">
    <property type="component" value="Unassembled WGS sequence"/>
</dbReference>
<organism evidence="2 3">
    <name type="scientific">Lutibacter flavus</name>
    <dbReference type="NCBI Taxonomy" id="691689"/>
    <lineage>
        <taxon>Bacteria</taxon>
        <taxon>Pseudomonadati</taxon>
        <taxon>Bacteroidota</taxon>
        <taxon>Flavobacteriia</taxon>
        <taxon>Flavobacteriales</taxon>
        <taxon>Flavobacteriaceae</taxon>
        <taxon>Lutibacter</taxon>
    </lineage>
</organism>
<keyword evidence="3" id="KW-1185">Reference proteome</keyword>
<protein>
    <recommendedName>
        <fullName evidence="4">DUF4465 domain-containing protein</fullName>
    </recommendedName>
</protein>
<name>A0A238Y0W7_9FLAO</name>
<accession>A0A238Y0W7</accession>
<dbReference type="PROSITE" id="PS51257">
    <property type="entry name" value="PROKAR_LIPOPROTEIN"/>
    <property type="match status" value="1"/>
</dbReference>
<dbReference type="RefSeq" id="WP_089378523.1">
    <property type="nucleotide sequence ID" value="NZ_FZNX01000003.1"/>
</dbReference>
<keyword evidence="1" id="KW-0732">Signal</keyword>
<dbReference type="OrthoDB" id="1450996at2"/>
<sequence>MKTIKKISILFLSLITFLACNDDNLNVDNPDGNAVEGGLLDVKNTSINYVVGNPGPYSASIRVYQGAVKSTSIRVAKTFYSGDFVSNTVDTFKTIAISDTNQNSFVNYDFSFPEMVEGLTGANGSPLSATDTDYQIGDYWKFDYYVTNSNGEHLNYASTKATISTRFAGTYRVVESAYWNSGGFNGDWNGDQFVIESIDANIYKHNGLAFWSDNTYYFTVDSGTGAITILGKDLDDADVLLNTSPIMTCEGDYTFESLTCINQATANDVTGEDVLEFTTGYFRGVGATREFYEKMVKIVD</sequence>
<gene>
    <name evidence="2" type="ORF">SAMN04488111_2253</name>
</gene>